<dbReference type="PATRIC" id="fig|1398.22.peg.3363"/>
<evidence type="ECO:0000313" key="2">
    <source>
        <dbReference type="Proteomes" id="UP000070376"/>
    </source>
</evidence>
<dbReference type="Proteomes" id="UP000070376">
    <property type="component" value="Unassembled WGS sequence"/>
</dbReference>
<gene>
    <name evidence="1" type="ORF">HMPREF3213_03350</name>
</gene>
<reference evidence="2" key="1">
    <citation type="submission" date="2016-01" db="EMBL/GenBank/DDBJ databases">
        <authorList>
            <person name="Mitreva M."/>
            <person name="Pepin K.H."/>
            <person name="Mihindukulasuriya K.A."/>
            <person name="Fulton R."/>
            <person name="Fronick C."/>
            <person name="O'Laughlin M."/>
            <person name="Miner T."/>
            <person name="Herter B."/>
            <person name="Rosa B.A."/>
            <person name="Cordes M."/>
            <person name="Tomlinson C."/>
            <person name="Wollam A."/>
            <person name="Palsikar V.B."/>
            <person name="Mardis E.R."/>
            <person name="Wilson R.K."/>
        </authorList>
    </citation>
    <scope>NUCLEOTIDE SEQUENCE [LARGE SCALE GENOMIC DNA]</scope>
    <source>
        <strain evidence="2">GED7749B</strain>
    </source>
</reference>
<comment type="caution">
    <text evidence="1">The sequence shown here is derived from an EMBL/GenBank/DDBJ whole genome shotgun (WGS) entry which is preliminary data.</text>
</comment>
<name>A0A133KC59_HEYCO</name>
<dbReference type="AlphaFoldDB" id="A0A133KC59"/>
<organism evidence="1 2">
    <name type="scientific">Heyndrickxia coagulans</name>
    <name type="common">Weizmannia coagulans</name>
    <dbReference type="NCBI Taxonomy" id="1398"/>
    <lineage>
        <taxon>Bacteria</taxon>
        <taxon>Bacillati</taxon>
        <taxon>Bacillota</taxon>
        <taxon>Bacilli</taxon>
        <taxon>Bacillales</taxon>
        <taxon>Bacillaceae</taxon>
        <taxon>Heyndrickxia</taxon>
    </lineage>
</organism>
<dbReference type="EMBL" id="LRPN01000177">
    <property type="protein sequence ID" value="KWZ77161.1"/>
    <property type="molecule type" value="Genomic_DNA"/>
</dbReference>
<protein>
    <submittedName>
        <fullName evidence="1">Uncharacterized protein</fullName>
    </submittedName>
</protein>
<proteinExistence type="predicted"/>
<evidence type="ECO:0000313" key="1">
    <source>
        <dbReference type="EMBL" id="KWZ77161.1"/>
    </source>
</evidence>
<sequence>MISCFLQEKIHLKLAGRKTRFQHGQTPAARFFTSQTNAPSPLFFCTKKAGRCQPVKF</sequence>
<accession>A0A133KC59</accession>